<reference evidence="11" key="2">
    <citation type="submission" date="2021-04" db="EMBL/GenBank/DDBJ databases">
        <authorList>
            <person name="Gilroy R."/>
        </authorList>
    </citation>
    <scope>NUCLEOTIDE SEQUENCE</scope>
    <source>
        <strain evidence="11">3204</strain>
    </source>
</reference>
<dbReference type="GO" id="GO:0009401">
    <property type="term" value="P:phosphoenolpyruvate-dependent sugar phosphotransferase system"/>
    <property type="evidence" value="ECO:0007669"/>
    <property type="project" value="InterPro"/>
</dbReference>
<protein>
    <recommendedName>
        <fullName evidence="8">Permease IIC component</fullName>
    </recommendedName>
</protein>
<feature type="transmembrane region" description="Helical" evidence="9">
    <location>
        <begin position="76"/>
        <end position="100"/>
    </location>
</feature>
<accession>A0A9D2CMJ4</accession>
<comment type="function">
    <text evidence="8">The phosphoenolpyruvate-dependent sugar phosphotransferase system (PTS), a major carbohydrate active -transport system, catalyzes the phosphorylation of incoming sugar substrates concomitant with their translocation across the cell membrane.</text>
</comment>
<evidence type="ECO:0000313" key="12">
    <source>
        <dbReference type="Proteomes" id="UP000824013"/>
    </source>
</evidence>
<feature type="transmembrane region" description="Helical" evidence="9">
    <location>
        <begin position="226"/>
        <end position="251"/>
    </location>
</feature>
<keyword evidence="5 9" id="KW-0812">Transmembrane</keyword>
<keyword evidence="3 8" id="KW-1003">Cell membrane</keyword>
<proteinExistence type="predicted"/>
<evidence type="ECO:0000256" key="9">
    <source>
        <dbReference type="SAM" id="Phobius"/>
    </source>
</evidence>
<evidence type="ECO:0000313" key="11">
    <source>
        <dbReference type="EMBL" id="HIY91397.1"/>
    </source>
</evidence>
<evidence type="ECO:0000256" key="3">
    <source>
        <dbReference type="ARBA" id="ARBA00022475"/>
    </source>
</evidence>
<keyword evidence="7 8" id="KW-0472">Membrane</keyword>
<organism evidence="11 12">
    <name type="scientific">Candidatus Companilactobacillus pullicola</name>
    <dbReference type="NCBI Taxonomy" id="2838523"/>
    <lineage>
        <taxon>Bacteria</taxon>
        <taxon>Bacillati</taxon>
        <taxon>Bacillota</taxon>
        <taxon>Bacilli</taxon>
        <taxon>Lactobacillales</taxon>
        <taxon>Lactobacillaceae</taxon>
        <taxon>Companilactobacillus</taxon>
    </lineage>
</organism>
<evidence type="ECO:0000256" key="2">
    <source>
        <dbReference type="ARBA" id="ARBA00022448"/>
    </source>
</evidence>
<evidence type="ECO:0000256" key="4">
    <source>
        <dbReference type="ARBA" id="ARBA00022597"/>
    </source>
</evidence>
<reference evidence="11" key="1">
    <citation type="journal article" date="2021" name="PeerJ">
        <title>Extensive microbial diversity within the chicken gut microbiome revealed by metagenomics and culture.</title>
        <authorList>
            <person name="Gilroy R."/>
            <person name="Ravi A."/>
            <person name="Getino M."/>
            <person name="Pursley I."/>
            <person name="Horton D.L."/>
            <person name="Alikhan N.F."/>
            <person name="Baker D."/>
            <person name="Gharbi K."/>
            <person name="Hall N."/>
            <person name="Watson M."/>
            <person name="Adriaenssens E.M."/>
            <person name="Foster-Nyarko E."/>
            <person name="Jarju S."/>
            <person name="Secka A."/>
            <person name="Antonio M."/>
            <person name="Oren A."/>
            <person name="Chaudhuri R.R."/>
            <person name="La Ragione R."/>
            <person name="Hildebrand F."/>
            <person name="Pallen M.J."/>
        </authorList>
    </citation>
    <scope>NUCLEOTIDE SEQUENCE</scope>
    <source>
        <strain evidence="11">3204</strain>
    </source>
</reference>
<dbReference type="Proteomes" id="UP000824013">
    <property type="component" value="Unassembled WGS sequence"/>
</dbReference>
<evidence type="ECO:0000256" key="1">
    <source>
        <dbReference type="ARBA" id="ARBA00004651"/>
    </source>
</evidence>
<dbReference type="AlphaFoldDB" id="A0A9D2CMJ4"/>
<keyword evidence="6 9" id="KW-1133">Transmembrane helix</keyword>
<dbReference type="InterPro" id="IPR004501">
    <property type="entry name" value="PTS_EIIC_3"/>
</dbReference>
<comment type="subcellular location">
    <subcellularLocation>
        <location evidence="1">Cell membrane</location>
        <topology evidence="1">Multi-pass membrane protein</topology>
    </subcellularLocation>
</comment>
<dbReference type="InterPro" id="IPR004796">
    <property type="entry name" value="PTS_IIC_cello"/>
</dbReference>
<feature type="transmembrane region" description="Helical" evidence="9">
    <location>
        <begin position="186"/>
        <end position="206"/>
    </location>
</feature>
<feature type="transmembrane region" description="Helical" evidence="9">
    <location>
        <begin position="40"/>
        <end position="64"/>
    </location>
</feature>
<evidence type="ECO:0000256" key="7">
    <source>
        <dbReference type="ARBA" id="ARBA00023136"/>
    </source>
</evidence>
<comment type="caution">
    <text evidence="11">The sequence shown here is derived from an EMBL/GenBank/DDBJ whole genome shotgun (WGS) entry which is preliminary data.</text>
</comment>
<evidence type="ECO:0000256" key="8">
    <source>
        <dbReference type="PIRNR" id="PIRNR006351"/>
    </source>
</evidence>
<dbReference type="PROSITE" id="PS51105">
    <property type="entry name" value="PTS_EIIC_TYPE_3"/>
    <property type="match status" value="1"/>
</dbReference>
<feature type="transmembrane region" description="Helical" evidence="9">
    <location>
        <begin position="349"/>
        <end position="369"/>
    </location>
</feature>
<feature type="transmembrane region" description="Helical" evidence="9">
    <location>
        <begin position="112"/>
        <end position="129"/>
    </location>
</feature>
<dbReference type="PIRSF" id="PIRSF006351">
    <property type="entry name" value="PTS_EIIC-Cellobiose"/>
    <property type="match status" value="1"/>
</dbReference>
<dbReference type="Pfam" id="PF02378">
    <property type="entry name" value="PTS_EIIC"/>
    <property type="match status" value="1"/>
</dbReference>
<feature type="domain" description="PTS EIIC type-3" evidence="10">
    <location>
        <begin position="16"/>
        <end position="418"/>
    </location>
</feature>
<feature type="transmembrane region" description="Helical" evidence="9">
    <location>
        <begin position="141"/>
        <end position="166"/>
    </location>
</feature>
<dbReference type="InterPro" id="IPR003352">
    <property type="entry name" value="PTS_EIIC"/>
</dbReference>
<dbReference type="GO" id="GO:0005886">
    <property type="term" value="C:plasma membrane"/>
    <property type="evidence" value="ECO:0007669"/>
    <property type="project" value="UniProtKB-SubCell"/>
</dbReference>
<dbReference type="PANTHER" id="PTHR33989">
    <property type="match status" value="1"/>
</dbReference>
<dbReference type="InterPro" id="IPR051088">
    <property type="entry name" value="PTS_Sugar-EIIC/EIIB"/>
</dbReference>
<dbReference type="NCBIfam" id="TIGR00410">
    <property type="entry name" value="lacE"/>
    <property type="match status" value="1"/>
</dbReference>
<keyword evidence="4 8" id="KW-0762">Sugar transport</keyword>
<sequence>MDKEKNSTLDTLVNWLQDKLNPIADKLNENIWLSAVRDGFFGATSILIIGSIFLLFANLPIAGYANLMSSIFGKNWTVFFTVPYNMTMNIMVIYVVIGMAKSLAKSLGVDDIQAIILSFAAFFTLNPTIKDKTGAEGIDLVSISSTGIFLSIIVTLLTVKLLSIFYEHDWRIKMPSSVPEMVSNSFSALIPGAVILIIAVTIRILFSMTSFATIQGFVDKLIQTPLLKVGASYGATMLVEFLEALIFTFGLHGPSIINSVMTPIWLTLTTQNQAAVAAGKAIPHIMNLQFDANYIKLGGTGCTIGLAILCTYFAKSKQLKTLGKLSLAPSIFNINEPLIFGLPIVLNPILMIPFALSPIVFGSLSWFVTSIGLVPYANGTNIPFTTPPIIAGFLISGWQGAVWNIIEIFLSIAWYYPFFKIFDRSTTSQDLSNE</sequence>
<evidence type="ECO:0000256" key="5">
    <source>
        <dbReference type="ARBA" id="ARBA00022692"/>
    </source>
</evidence>
<name>A0A9D2CMJ4_9LACO</name>
<feature type="transmembrane region" description="Helical" evidence="9">
    <location>
        <begin position="294"/>
        <end position="314"/>
    </location>
</feature>
<dbReference type="GO" id="GO:1901264">
    <property type="term" value="P:carbohydrate derivative transport"/>
    <property type="evidence" value="ECO:0007669"/>
    <property type="project" value="TreeGrafter"/>
</dbReference>
<evidence type="ECO:0000256" key="6">
    <source>
        <dbReference type="ARBA" id="ARBA00022989"/>
    </source>
</evidence>
<gene>
    <name evidence="11" type="ORF">H9820_00450</name>
</gene>
<dbReference type="PANTHER" id="PTHR33989:SF11">
    <property type="entry name" value="LICHENAN PERMEASE IIC COMPONENT"/>
    <property type="match status" value="1"/>
</dbReference>
<keyword evidence="2 8" id="KW-0813">Transport</keyword>
<evidence type="ECO:0000259" key="10">
    <source>
        <dbReference type="PROSITE" id="PS51105"/>
    </source>
</evidence>
<dbReference type="EMBL" id="DXCM01000005">
    <property type="protein sequence ID" value="HIY91397.1"/>
    <property type="molecule type" value="Genomic_DNA"/>
</dbReference>
<dbReference type="GO" id="GO:0008982">
    <property type="term" value="F:protein-N(PI)-phosphohistidine-sugar phosphotransferase activity"/>
    <property type="evidence" value="ECO:0007669"/>
    <property type="project" value="UniProtKB-UniRule"/>
</dbReference>
<feature type="transmembrane region" description="Helical" evidence="9">
    <location>
        <begin position="389"/>
        <end position="416"/>
    </location>
</feature>